<accession>A0A3N5A1I5</accession>
<keyword evidence="2" id="KW-0808">Transferase</keyword>
<keyword evidence="1 5" id="KW-0489">Methyltransferase</keyword>
<dbReference type="AlphaFoldDB" id="A0A3N5A1I5"/>
<evidence type="ECO:0000313" key="5">
    <source>
        <dbReference type="EMBL" id="RPF27215.1"/>
    </source>
</evidence>
<feature type="compositionally biased region" description="Basic and acidic residues" evidence="3">
    <location>
        <begin position="1"/>
        <end position="10"/>
    </location>
</feature>
<dbReference type="InterPro" id="IPR029028">
    <property type="entry name" value="Alpha/beta_knot_MTases"/>
</dbReference>
<dbReference type="GO" id="GO:0006396">
    <property type="term" value="P:RNA processing"/>
    <property type="evidence" value="ECO:0007669"/>
    <property type="project" value="InterPro"/>
</dbReference>
<evidence type="ECO:0000313" key="6">
    <source>
        <dbReference type="Proteomes" id="UP000280726"/>
    </source>
</evidence>
<dbReference type="GO" id="GO:0032259">
    <property type="term" value="P:methylation"/>
    <property type="evidence" value="ECO:0007669"/>
    <property type="project" value="UniProtKB-KW"/>
</dbReference>
<name>A0A3N5A1I5_9MICO</name>
<reference evidence="5 6" key="1">
    <citation type="submission" date="2018-11" db="EMBL/GenBank/DDBJ databases">
        <title>Sequencing the genomes of 1000 actinobacteria strains.</title>
        <authorList>
            <person name="Klenk H.-P."/>
        </authorList>
    </citation>
    <scope>NUCLEOTIDE SEQUENCE [LARGE SCALE GENOMIC DNA]</scope>
    <source>
        <strain evidence="5 6">DSM 14418</strain>
    </source>
</reference>
<dbReference type="SUPFAM" id="SSF75217">
    <property type="entry name" value="alpha/beta knot"/>
    <property type="match status" value="1"/>
</dbReference>
<dbReference type="InterPro" id="IPR051259">
    <property type="entry name" value="rRNA_Methyltransferase"/>
</dbReference>
<organism evidence="5 6">
    <name type="scientific">Georgenia muralis</name>
    <dbReference type="NCBI Taxonomy" id="154117"/>
    <lineage>
        <taxon>Bacteria</taxon>
        <taxon>Bacillati</taxon>
        <taxon>Actinomycetota</taxon>
        <taxon>Actinomycetes</taxon>
        <taxon>Micrococcales</taxon>
        <taxon>Bogoriellaceae</taxon>
        <taxon>Georgenia</taxon>
    </lineage>
</organism>
<comment type="caution">
    <text evidence="5">The sequence shown here is derived from an EMBL/GenBank/DDBJ whole genome shotgun (WGS) entry which is preliminary data.</text>
</comment>
<dbReference type="GO" id="GO:0003723">
    <property type="term" value="F:RNA binding"/>
    <property type="evidence" value="ECO:0007669"/>
    <property type="project" value="InterPro"/>
</dbReference>
<evidence type="ECO:0000256" key="2">
    <source>
        <dbReference type="ARBA" id="ARBA00022679"/>
    </source>
</evidence>
<gene>
    <name evidence="5" type="ORF">EDD32_1686</name>
</gene>
<proteinExistence type="predicted"/>
<protein>
    <submittedName>
        <fullName evidence="5">SpoU rRNA methylase family protein</fullName>
    </submittedName>
</protein>
<evidence type="ECO:0000256" key="1">
    <source>
        <dbReference type="ARBA" id="ARBA00022603"/>
    </source>
</evidence>
<dbReference type="Pfam" id="PF00588">
    <property type="entry name" value="SpoU_methylase"/>
    <property type="match status" value="1"/>
</dbReference>
<dbReference type="EMBL" id="RKRA01000001">
    <property type="protein sequence ID" value="RPF27215.1"/>
    <property type="molecule type" value="Genomic_DNA"/>
</dbReference>
<dbReference type="RefSeq" id="WP_246006044.1">
    <property type="nucleotide sequence ID" value="NZ_RKRA01000001.1"/>
</dbReference>
<dbReference type="InterPro" id="IPR001537">
    <property type="entry name" value="SpoU_MeTrfase"/>
</dbReference>
<dbReference type="PANTHER" id="PTHR43191">
    <property type="entry name" value="RRNA METHYLTRANSFERASE 3"/>
    <property type="match status" value="1"/>
</dbReference>
<dbReference type="Proteomes" id="UP000280726">
    <property type="component" value="Unassembled WGS sequence"/>
</dbReference>
<evidence type="ECO:0000259" key="4">
    <source>
        <dbReference type="Pfam" id="PF00588"/>
    </source>
</evidence>
<feature type="domain" description="tRNA/rRNA methyltransferase SpoU type" evidence="4">
    <location>
        <begin position="64"/>
        <end position="200"/>
    </location>
</feature>
<sequence length="212" mass="22913">MRPDPADREVGVGPWPGGPDAWPSDPRLDPELLAEGDRRNVVDRYRYWSVKAIVADVDARRHPLHVAIENFAHDMNIGSVVRTANAFAVAEVHVVGRRRWNRRGAMVTDRYLHLRHHPSVAELLAWAAAAGLPVIGIDNGPGSVPIEHRPLPRACVLLLGQESAGLSEEALDGCAEVLHITQYGSTRSINAGAAAAVAMHAWMLQHAGPAPG</sequence>
<dbReference type="GO" id="GO:0008173">
    <property type="term" value="F:RNA methyltransferase activity"/>
    <property type="evidence" value="ECO:0007669"/>
    <property type="project" value="InterPro"/>
</dbReference>
<evidence type="ECO:0000256" key="3">
    <source>
        <dbReference type="SAM" id="MobiDB-lite"/>
    </source>
</evidence>
<dbReference type="PANTHER" id="PTHR43191:SF2">
    <property type="entry name" value="RRNA METHYLTRANSFERASE 3, MITOCHONDRIAL"/>
    <property type="match status" value="1"/>
</dbReference>
<keyword evidence="6" id="KW-1185">Reference proteome</keyword>
<dbReference type="InterPro" id="IPR029026">
    <property type="entry name" value="tRNA_m1G_MTases_N"/>
</dbReference>
<feature type="region of interest" description="Disordered" evidence="3">
    <location>
        <begin position="1"/>
        <end position="27"/>
    </location>
</feature>
<dbReference type="Gene3D" id="3.40.1280.10">
    <property type="match status" value="1"/>
</dbReference>